<dbReference type="Proteomes" id="UP000032361">
    <property type="component" value="Unassembled WGS sequence"/>
</dbReference>
<accession>A0A0D7W412</accession>
<reference evidence="1 2" key="1">
    <citation type="journal article" date="2015" name="Antonie Van Leeuwenhoek">
        <title>Tamlana nanhaiensis sp. nov., isolated from surface seawater collected from the South China Sea.</title>
        <authorList>
            <person name="Liu X."/>
            <person name="Lai Q."/>
            <person name="Du Y."/>
            <person name="Li G."/>
            <person name="Sun F."/>
            <person name="Shao Z."/>
        </authorList>
    </citation>
    <scope>NUCLEOTIDE SEQUENCE [LARGE SCALE GENOMIC DNA]</scope>
    <source>
        <strain evidence="1 2">FHC16</strain>
    </source>
</reference>
<dbReference type="PATRIC" id="fig|1382798.3.peg.3433"/>
<sequence length="82" mass="9516">MIALVLLWALKVFMSTINTEKRFIKNIALLQEKLSHETANLKLNNDQVQLSDAVTKTLVFRIFDITRELLLIQKLIFSSKEI</sequence>
<evidence type="ECO:0000313" key="1">
    <source>
        <dbReference type="EMBL" id="KJD32602.1"/>
    </source>
</evidence>
<proteinExistence type="predicted"/>
<comment type="caution">
    <text evidence="1">The sequence shown here is derived from an EMBL/GenBank/DDBJ whole genome shotgun (WGS) entry which is preliminary data.</text>
</comment>
<dbReference type="STRING" id="1382798.PK35_10410"/>
<evidence type="ECO:0000313" key="2">
    <source>
        <dbReference type="Proteomes" id="UP000032361"/>
    </source>
</evidence>
<organism evidence="1 2">
    <name type="scientific">Neotamlana nanhaiensis</name>
    <dbReference type="NCBI Taxonomy" id="1382798"/>
    <lineage>
        <taxon>Bacteria</taxon>
        <taxon>Pseudomonadati</taxon>
        <taxon>Bacteroidota</taxon>
        <taxon>Flavobacteriia</taxon>
        <taxon>Flavobacteriales</taxon>
        <taxon>Flavobacteriaceae</taxon>
        <taxon>Neotamlana</taxon>
    </lineage>
</organism>
<name>A0A0D7W412_9FLAO</name>
<dbReference type="EMBL" id="JTDV01000008">
    <property type="protein sequence ID" value="KJD32602.1"/>
    <property type="molecule type" value="Genomic_DNA"/>
</dbReference>
<gene>
    <name evidence="1" type="ORF">PK35_10410</name>
</gene>
<dbReference type="AlphaFoldDB" id="A0A0D7W412"/>
<protein>
    <submittedName>
        <fullName evidence="1">Uncharacterized protein</fullName>
    </submittedName>
</protein>
<keyword evidence="2" id="KW-1185">Reference proteome</keyword>